<comment type="caution">
    <text evidence="3">The sequence shown here is derived from an EMBL/GenBank/DDBJ whole genome shotgun (WGS) entry which is preliminary data.</text>
</comment>
<dbReference type="SUPFAM" id="SSF49899">
    <property type="entry name" value="Concanavalin A-like lectins/glucanases"/>
    <property type="match status" value="1"/>
</dbReference>
<feature type="non-terminal residue" evidence="3">
    <location>
        <position position="1"/>
    </location>
</feature>
<sequence>PLNSSLVGSKGTRTIFDAGANLLVNSSFENSSNSWRLEDWDGSTGKWRIVSGGIHGNYCLESYDSDGTVTGNPTNAVAFQLVTLPTALTLSKVYILSAYAKRTGVANPVLGIQCFDKNGAEIAGSYKNYQKDIAKDRWVKISESFTLPAGTKSLFVILRSAVSGTDTVSFDAVQMEEGSSFTAYSPSRSDNSKPYYDLGIDKKSGTLSVWFNTTGTGTRMIFSNESKTALFNLYINEQNNIILSSLNKSNAGQNIITANDVTIANNTWYFIALKWQLVESSFYSRTLQCTLYINNRTYTGSVIDFKDFTGAITAVGSNPYGNYSLSGTLDDFAYSRKALIDNDIKALYNKIMPEDRGTIVTNSYTYEKDKIKTISHNGFSYRFEYDSLGNTK</sequence>
<gene>
    <name evidence="3" type="ORF">P8V03_18995</name>
</gene>
<dbReference type="Pfam" id="PF02018">
    <property type="entry name" value="CBM_4_9"/>
    <property type="match status" value="1"/>
</dbReference>
<reference evidence="3 4" key="1">
    <citation type="submission" date="2023-04" db="EMBL/GenBank/DDBJ databases">
        <title>Clostridium tannerae sp. nov., isolated from the fecal material of an alpaca.</title>
        <authorList>
            <person name="Miller S."/>
            <person name="Hendry M."/>
            <person name="King J."/>
            <person name="Sankaranarayanan K."/>
            <person name="Lawson P.A."/>
        </authorList>
    </citation>
    <scope>NUCLEOTIDE SEQUENCE [LARGE SCALE GENOMIC DNA]</scope>
    <source>
        <strain evidence="3 4">A1-XYC3</strain>
    </source>
</reference>
<dbReference type="EMBL" id="JARUJP010000075">
    <property type="protein sequence ID" value="MDW8803219.1"/>
    <property type="molecule type" value="Genomic_DNA"/>
</dbReference>
<feature type="non-terminal residue" evidence="3">
    <location>
        <position position="392"/>
    </location>
</feature>
<dbReference type="Gene3D" id="2.60.120.200">
    <property type="match status" value="1"/>
</dbReference>
<proteinExistence type="predicted"/>
<dbReference type="Pfam" id="PF13385">
    <property type="entry name" value="Laminin_G_3"/>
    <property type="match status" value="1"/>
</dbReference>
<keyword evidence="1" id="KW-0378">Hydrolase</keyword>
<evidence type="ECO:0000313" key="3">
    <source>
        <dbReference type="EMBL" id="MDW8803219.1"/>
    </source>
</evidence>
<dbReference type="RefSeq" id="WP_318799375.1">
    <property type="nucleotide sequence ID" value="NZ_JARUJP010000075.1"/>
</dbReference>
<evidence type="ECO:0000256" key="1">
    <source>
        <dbReference type="ARBA" id="ARBA00022801"/>
    </source>
</evidence>
<dbReference type="Proteomes" id="UP001281656">
    <property type="component" value="Unassembled WGS sequence"/>
</dbReference>
<protein>
    <submittedName>
        <fullName evidence="3">Carbohydrate binding domain-containing protein</fullName>
    </submittedName>
</protein>
<dbReference type="InterPro" id="IPR008979">
    <property type="entry name" value="Galactose-bd-like_sf"/>
</dbReference>
<accession>A0ABU4JZ71</accession>
<feature type="domain" description="CBM-cenC" evidence="2">
    <location>
        <begin position="20"/>
        <end position="154"/>
    </location>
</feature>
<organism evidence="3 4">
    <name type="scientific">Clostridium tanneri</name>
    <dbReference type="NCBI Taxonomy" id="3037988"/>
    <lineage>
        <taxon>Bacteria</taxon>
        <taxon>Bacillati</taxon>
        <taxon>Bacillota</taxon>
        <taxon>Clostridia</taxon>
        <taxon>Eubacteriales</taxon>
        <taxon>Clostridiaceae</taxon>
        <taxon>Clostridium</taxon>
    </lineage>
</organism>
<dbReference type="SUPFAM" id="SSF49785">
    <property type="entry name" value="Galactose-binding domain-like"/>
    <property type="match status" value="1"/>
</dbReference>
<evidence type="ECO:0000259" key="2">
    <source>
        <dbReference type="Pfam" id="PF02018"/>
    </source>
</evidence>
<dbReference type="InterPro" id="IPR003305">
    <property type="entry name" value="CenC_carb-bd"/>
</dbReference>
<dbReference type="InterPro" id="IPR013320">
    <property type="entry name" value="ConA-like_dom_sf"/>
</dbReference>
<keyword evidence="4" id="KW-1185">Reference proteome</keyword>
<evidence type="ECO:0000313" key="4">
    <source>
        <dbReference type="Proteomes" id="UP001281656"/>
    </source>
</evidence>
<name>A0ABU4JZ71_9CLOT</name>
<dbReference type="Gene3D" id="2.60.120.260">
    <property type="entry name" value="Galactose-binding domain-like"/>
    <property type="match status" value="1"/>
</dbReference>